<evidence type="ECO:0000313" key="6">
    <source>
        <dbReference type="EMBL" id="MFC0390018.1"/>
    </source>
</evidence>
<reference evidence="6 7" key="1">
    <citation type="submission" date="2024-09" db="EMBL/GenBank/DDBJ databases">
        <authorList>
            <person name="Sun Q."/>
            <person name="Mori K."/>
        </authorList>
    </citation>
    <scope>NUCLEOTIDE SEQUENCE [LARGE SCALE GENOMIC DNA]</scope>
    <source>
        <strain evidence="6 7">CCM 4839</strain>
    </source>
</reference>
<keyword evidence="4" id="KW-0472">Membrane</keyword>
<keyword evidence="4" id="KW-0812">Transmembrane</keyword>
<dbReference type="SMART" id="SM00342">
    <property type="entry name" value="HTH_ARAC"/>
    <property type="match status" value="1"/>
</dbReference>
<evidence type="ECO:0000256" key="2">
    <source>
        <dbReference type="ARBA" id="ARBA00023125"/>
    </source>
</evidence>
<dbReference type="InterPro" id="IPR018062">
    <property type="entry name" value="HTH_AraC-typ_CS"/>
</dbReference>
<dbReference type="PANTHER" id="PTHR43280:SF2">
    <property type="entry name" value="HTH-TYPE TRANSCRIPTIONAL REGULATOR EXSA"/>
    <property type="match status" value="1"/>
</dbReference>
<dbReference type="PRINTS" id="PR00032">
    <property type="entry name" value="HTHARAC"/>
</dbReference>
<dbReference type="SUPFAM" id="SSF46689">
    <property type="entry name" value="Homeodomain-like"/>
    <property type="match status" value="2"/>
</dbReference>
<evidence type="ECO:0000256" key="3">
    <source>
        <dbReference type="ARBA" id="ARBA00023163"/>
    </source>
</evidence>
<evidence type="ECO:0000313" key="7">
    <source>
        <dbReference type="Proteomes" id="UP001589818"/>
    </source>
</evidence>
<keyword evidence="4" id="KW-1133">Transmembrane helix</keyword>
<dbReference type="RefSeq" id="WP_204822136.1">
    <property type="nucleotide sequence ID" value="NZ_JANHOF010000005.1"/>
</dbReference>
<keyword evidence="3" id="KW-0804">Transcription</keyword>
<dbReference type="EMBL" id="JBHLVF010000005">
    <property type="protein sequence ID" value="MFC0390018.1"/>
    <property type="molecule type" value="Genomic_DNA"/>
</dbReference>
<dbReference type="PROSITE" id="PS01124">
    <property type="entry name" value="HTH_ARAC_FAMILY_2"/>
    <property type="match status" value="1"/>
</dbReference>
<name>A0ABV6J2B7_9BACL</name>
<feature type="domain" description="HTH araC/xylS-type" evidence="5">
    <location>
        <begin position="637"/>
        <end position="735"/>
    </location>
</feature>
<accession>A0ABV6J2B7</accession>
<proteinExistence type="predicted"/>
<evidence type="ECO:0000256" key="1">
    <source>
        <dbReference type="ARBA" id="ARBA00023015"/>
    </source>
</evidence>
<dbReference type="Pfam" id="PF12833">
    <property type="entry name" value="HTH_18"/>
    <property type="match status" value="1"/>
</dbReference>
<feature type="transmembrane region" description="Helical" evidence="4">
    <location>
        <begin position="294"/>
        <end position="316"/>
    </location>
</feature>
<feature type="transmembrane region" description="Helical" evidence="4">
    <location>
        <begin position="14"/>
        <end position="40"/>
    </location>
</feature>
<keyword evidence="7" id="KW-1185">Reference proteome</keyword>
<dbReference type="InterPro" id="IPR018060">
    <property type="entry name" value="HTH_AraC"/>
</dbReference>
<protein>
    <submittedName>
        <fullName evidence="6">Helix-turn-helix domain-containing protein</fullName>
    </submittedName>
</protein>
<organism evidence="6 7">
    <name type="scientific">Paenibacillus mendelii</name>
    <dbReference type="NCBI Taxonomy" id="206163"/>
    <lineage>
        <taxon>Bacteria</taxon>
        <taxon>Bacillati</taxon>
        <taxon>Bacillota</taxon>
        <taxon>Bacilli</taxon>
        <taxon>Bacillales</taxon>
        <taxon>Paenibacillaceae</taxon>
        <taxon>Paenibacillus</taxon>
    </lineage>
</organism>
<dbReference type="InterPro" id="IPR020449">
    <property type="entry name" value="Tscrpt_reg_AraC-type_HTH"/>
</dbReference>
<keyword evidence="1" id="KW-0805">Transcription regulation</keyword>
<evidence type="ECO:0000259" key="5">
    <source>
        <dbReference type="PROSITE" id="PS01124"/>
    </source>
</evidence>
<dbReference type="PROSITE" id="PS00041">
    <property type="entry name" value="HTH_ARAC_FAMILY_1"/>
    <property type="match status" value="1"/>
</dbReference>
<dbReference type="Gene3D" id="1.10.10.60">
    <property type="entry name" value="Homeodomain-like"/>
    <property type="match status" value="2"/>
</dbReference>
<dbReference type="Proteomes" id="UP001589818">
    <property type="component" value="Unassembled WGS sequence"/>
</dbReference>
<keyword evidence="2" id="KW-0238">DNA-binding</keyword>
<evidence type="ECO:0000256" key="4">
    <source>
        <dbReference type="SAM" id="Phobius"/>
    </source>
</evidence>
<comment type="caution">
    <text evidence="6">The sequence shown here is derived from an EMBL/GenBank/DDBJ whole genome shotgun (WGS) entry which is preliminary data.</text>
</comment>
<dbReference type="InterPro" id="IPR009057">
    <property type="entry name" value="Homeodomain-like_sf"/>
</dbReference>
<gene>
    <name evidence="6" type="ORF">ACFFJ8_01380</name>
</gene>
<dbReference type="PANTHER" id="PTHR43280">
    <property type="entry name" value="ARAC-FAMILY TRANSCRIPTIONAL REGULATOR"/>
    <property type="match status" value="1"/>
</dbReference>
<sequence length="740" mass="86423">MQRMVKIKLMTDSLFIRLLLSFLIIIGLLISFSFFSFSFFRNIIQDEIIQYNNSNLKNTTEGFEKHFELLNNLVLGLYMNDQIEFLLNAKNTDYYTSSQVSKDLRNTVSNPLLYLDNIVLYFKENSFIIEKTGSTRADTMFSKFYHTNAYPFDFWKNQFAQTYSFRIYPAADFSEITFNEASSSMGRLFPIMVKNRFSPDFYITAFADADKMIQAYHRSINDNFLILDDQGSFLYTSNMTDEKSFPSLALDVKGNKHYAQHGEYYYFYKKGSFTGLIYVNIIPVKNISSQVTRLNYTLITLLVIAVAISIIASILFSMQIHNPVKQILYSMQHFNTHNPVRSRIKEFQHIQSNLTNSNSLLRNYAFSNKLKKINSNFHDIKDLLGDKKPFIFILFQFTFKDRLQDEFGEETDRATNYLKEYISRTISDKYTDACTFQIETSQILSLIFPSHVETELKGMLEQLENVLNLDTDFCYVTIAVSDVHLHSSELTSSYEQVNRRIQQRQLLDVTQIIWKDREETSDLGLTSTLEKEFDNYLQSGNDLELIRFIRKVFSAMQKKNAIAADYLRMAEHLTKKVIRAVTEINMEHALFCSTVQLSDRLGDCHHIDQLIQFLEQFMVHSANIVRQKKEARDLITSFVYEYIENHYSEELSLDSVAEKMNISGGYLSSYFKEKTGKNFIDYLNEVRIDKTKEFLRHSNIKIHEAAIKAGYQNMNSFNRMFKKFTGLTPSEYRQTNANSD</sequence>